<proteinExistence type="predicted"/>
<keyword evidence="2" id="KW-1185">Reference proteome</keyword>
<organism evidence="1 2">
    <name type="scientific">Diphasiastrum complanatum</name>
    <name type="common">Issler's clubmoss</name>
    <name type="synonym">Lycopodium complanatum</name>
    <dbReference type="NCBI Taxonomy" id="34168"/>
    <lineage>
        <taxon>Eukaryota</taxon>
        <taxon>Viridiplantae</taxon>
        <taxon>Streptophyta</taxon>
        <taxon>Embryophyta</taxon>
        <taxon>Tracheophyta</taxon>
        <taxon>Lycopodiopsida</taxon>
        <taxon>Lycopodiales</taxon>
        <taxon>Lycopodiaceae</taxon>
        <taxon>Lycopodioideae</taxon>
        <taxon>Diphasiastrum</taxon>
    </lineage>
</organism>
<evidence type="ECO:0000313" key="2">
    <source>
        <dbReference type="Proteomes" id="UP001162992"/>
    </source>
</evidence>
<comment type="caution">
    <text evidence="1">The sequence shown here is derived from an EMBL/GenBank/DDBJ whole genome shotgun (WGS) entry which is preliminary data.</text>
</comment>
<sequence length="548" mass="62666">MKPYYAPNASDSSTGESYTESGSEGDSEQVDCSNQKVRQDTVEEKARITPGNGRNAVTQSGSESDSDDSDDTSPPPKSAVPMSPEFKKRKEDNRSVAEFSSKQEKLPKSDRAGKAETQKFVNASEGKSKSQKSNLQPQNPGQQKETSGHDTKKREAPVQSQKKVGQVKPSPRKRKRQDELEASKSVQMAESESKSRKAAQTWAPKDELLLASQFLTNMKDGISFPLKKSDIYWEELRQRLQGRLETDWSKDQIYDKYRRMKSRYDVLKERLKSEDTKLHKYKGAEEEKLFKVYQQLWGKESRELKQRSEKPRQKSPTSFSEEEDEPADEEEAAAEERETHIATERNHIDDDEEETTEEEDEHVAEQSAPEPPSKKSKPRKVFPPQDLDQNGLDLGRHDTQPSNFKNALAKIQDPSDMTGTEEFQKALQNASLCLLEESQNKFLDIFKQEQAKTHAVIEKIVKEFDEKFRWLSQLVMASLPAGSIGTFLPRLLAGFSDSLYTEDNVVTSSFQQEWLEQQTQEVQVSIQRMQLMQDILRVRQEQLKRPSQ</sequence>
<dbReference type="EMBL" id="CM055102">
    <property type="protein sequence ID" value="KAJ7539594.1"/>
    <property type="molecule type" value="Genomic_DNA"/>
</dbReference>
<gene>
    <name evidence="1" type="ORF">O6H91_11G100800</name>
</gene>
<accession>A0ACC2CBZ9</accession>
<name>A0ACC2CBZ9_DIPCM</name>
<evidence type="ECO:0000313" key="1">
    <source>
        <dbReference type="EMBL" id="KAJ7539594.1"/>
    </source>
</evidence>
<dbReference type="Proteomes" id="UP001162992">
    <property type="component" value="Chromosome 11"/>
</dbReference>
<protein>
    <submittedName>
        <fullName evidence="1">Uncharacterized protein</fullName>
    </submittedName>
</protein>
<reference evidence="2" key="1">
    <citation type="journal article" date="2024" name="Proc. Natl. Acad. Sci. U.S.A.">
        <title>Extraordinary preservation of gene collinearity over three hundred million years revealed in homosporous lycophytes.</title>
        <authorList>
            <person name="Li C."/>
            <person name="Wickell D."/>
            <person name="Kuo L.Y."/>
            <person name="Chen X."/>
            <person name="Nie B."/>
            <person name="Liao X."/>
            <person name="Peng D."/>
            <person name="Ji J."/>
            <person name="Jenkins J."/>
            <person name="Williams M."/>
            <person name="Shu S."/>
            <person name="Plott C."/>
            <person name="Barry K."/>
            <person name="Rajasekar S."/>
            <person name="Grimwood J."/>
            <person name="Han X."/>
            <person name="Sun S."/>
            <person name="Hou Z."/>
            <person name="He W."/>
            <person name="Dai G."/>
            <person name="Sun C."/>
            <person name="Schmutz J."/>
            <person name="Leebens-Mack J.H."/>
            <person name="Li F.W."/>
            <person name="Wang L."/>
        </authorList>
    </citation>
    <scope>NUCLEOTIDE SEQUENCE [LARGE SCALE GENOMIC DNA]</scope>
    <source>
        <strain evidence="2">cv. PW_Plant_1</strain>
    </source>
</reference>